<feature type="domain" description="MEDS" evidence="3">
    <location>
        <begin position="9"/>
        <end position="152"/>
    </location>
</feature>
<keyword evidence="4" id="KW-0808">Transferase</keyword>
<dbReference type="STRING" id="504798.SAMN05421871_103822"/>
<protein>
    <submittedName>
        <fullName evidence="4">Anti-sigma regulatory factor (Ser/Thr protein kinase)</fullName>
    </submittedName>
</protein>
<dbReference type="Pfam" id="PF13581">
    <property type="entry name" value="HATPase_c_2"/>
    <property type="match status" value="1"/>
</dbReference>
<dbReference type="InterPro" id="IPR003594">
    <property type="entry name" value="HATPase_dom"/>
</dbReference>
<evidence type="ECO:0000259" key="2">
    <source>
        <dbReference type="Pfam" id="PF13581"/>
    </source>
</evidence>
<dbReference type="PANTHER" id="PTHR35526">
    <property type="entry name" value="ANTI-SIGMA-F FACTOR RSBW-RELATED"/>
    <property type="match status" value="1"/>
</dbReference>
<dbReference type="GO" id="GO:0004674">
    <property type="term" value="F:protein serine/threonine kinase activity"/>
    <property type="evidence" value="ECO:0007669"/>
    <property type="project" value="UniProtKB-KW"/>
</dbReference>
<sequence>MPDPAPPAHSVAFYRDGPTYVAAVLPFVLGGLDAAEAVAVAVPQPNIDSLRAALGPVASSSVEWIDMSVAGRNPGRIMTGVLGAVADKHPDEAVRIVGEPVWPGRSPEEYPACVQHEALIDAAFEGRRLAILCPYDLAVGPAALADAMATHPAILEGAVGTPNPYYDRERALAAHNVPLPLPDHARTWSVTPFDIAALRVAVADLAATAGLTAERIQDVVLTVVELATNSIEHGSGTATLSLWERADALIVRNWDAGIISDPLAGRRTVAPTRGRGRGLLLVNAGADLVRTHIDEAGTTIQAWFRRN</sequence>
<dbReference type="OrthoDB" id="4088450at2"/>
<evidence type="ECO:0000256" key="1">
    <source>
        <dbReference type="ARBA" id="ARBA00022527"/>
    </source>
</evidence>
<dbReference type="InterPro" id="IPR036890">
    <property type="entry name" value="HATPase_C_sf"/>
</dbReference>
<name>A0A1H0EPV0_9PSEU</name>
<dbReference type="NCBIfam" id="NF041045">
    <property type="entry name" value="RsbA_anti_sig"/>
    <property type="match status" value="1"/>
</dbReference>
<keyword evidence="1" id="KW-0723">Serine/threonine-protein kinase</keyword>
<dbReference type="Pfam" id="PF14417">
    <property type="entry name" value="MEDS"/>
    <property type="match status" value="1"/>
</dbReference>
<evidence type="ECO:0000313" key="5">
    <source>
        <dbReference type="Proteomes" id="UP000199651"/>
    </source>
</evidence>
<reference evidence="5" key="1">
    <citation type="submission" date="2016-10" db="EMBL/GenBank/DDBJ databases">
        <authorList>
            <person name="Varghese N."/>
            <person name="Submissions S."/>
        </authorList>
    </citation>
    <scope>NUCLEOTIDE SEQUENCE [LARGE SCALE GENOMIC DNA]</scope>
    <source>
        <strain evidence="5">IBRC-M 10655</strain>
    </source>
</reference>
<dbReference type="Proteomes" id="UP000199651">
    <property type="component" value="Unassembled WGS sequence"/>
</dbReference>
<dbReference type="Gene3D" id="3.30.565.10">
    <property type="entry name" value="Histidine kinase-like ATPase, C-terminal domain"/>
    <property type="match status" value="1"/>
</dbReference>
<dbReference type="SUPFAM" id="SSF55874">
    <property type="entry name" value="ATPase domain of HSP90 chaperone/DNA topoisomerase II/histidine kinase"/>
    <property type="match status" value="1"/>
</dbReference>
<gene>
    <name evidence="4" type="ORF">SAMN05192558_10147</name>
</gene>
<evidence type="ECO:0000313" key="4">
    <source>
        <dbReference type="EMBL" id="SDN84339.1"/>
    </source>
</evidence>
<accession>A0A1H0EPV0</accession>
<dbReference type="EMBL" id="FNJB01000001">
    <property type="protein sequence ID" value="SDN84339.1"/>
    <property type="molecule type" value="Genomic_DNA"/>
</dbReference>
<dbReference type="InterPro" id="IPR047718">
    <property type="entry name" value="RsbA-like_anti_sig"/>
</dbReference>
<dbReference type="CDD" id="cd16936">
    <property type="entry name" value="HATPase_RsbW-like"/>
    <property type="match status" value="1"/>
</dbReference>
<feature type="domain" description="Histidine kinase/HSP90-like ATPase" evidence="2">
    <location>
        <begin position="192"/>
        <end position="301"/>
    </location>
</feature>
<dbReference type="AlphaFoldDB" id="A0A1H0EPV0"/>
<keyword evidence="4" id="KW-0418">Kinase</keyword>
<keyword evidence="5" id="KW-1185">Reference proteome</keyword>
<evidence type="ECO:0000259" key="3">
    <source>
        <dbReference type="Pfam" id="PF14417"/>
    </source>
</evidence>
<proteinExistence type="predicted"/>
<organism evidence="4 5">
    <name type="scientific">Actinokineospora alba</name>
    <dbReference type="NCBI Taxonomy" id="504798"/>
    <lineage>
        <taxon>Bacteria</taxon>
        <taxon>Bacillati</taxon>
        <taxon>Actinomycetota</taxon>
        <taxon>Actinomycetes</taxon>
        <taxon>Pseudonocardiales</taxon>
        <taxon>Pseudonocardiaceae</taxon>
        <taxon>Actinokineospora</taxon>
    </lineage>
</organism>
<dbReference type="PANTHER" id="PTHR35526:SF3">
    <property type="entry name" value="ANTI-SIGMA-F FACTOR RSBW"/>
    <property type="match status" value="1"/>
</dbReference>
<dbReference type="InterPro" id="IPR050267">
    <property type="entry name" value="Anti-sigma-factor_SerPK"/>
</dbReference>
<dbReference type="RefSeq" id="WP_091368103.1">
    <property type="nucleotide sequence ID" value="NZ_FNDV01000003.1"/>
</dbReference>
<dbReference type="InterPro" id="IPR025847">
    <property type="entry name" value="MEDS_domain"/>
</dbReference>